<dbReference type="InterPro" id="IPR045355">
    <property type="entry name" value="PolyA_pol_cat_su"/>
</dbReference>
<evidence type="ECO:0000256" key="7">
    <source>
        <dbReference type="ARBA" id="ARBA00023163"/>
    </source>
</evidence>
<evidence type="ECO:0000256" key="3">
    <source>
        <dbReference type="ARBA" id="ARBA00022679"/>
    </source>
</evidence>
<evidence type="ECO:0000259" key="8">
    <source>
        <dbReference type="Pfam" id="PF19244"/>
    </source>
</evidence>
<keyword evidence="7" id="KW-0804">Transcription</keyword>
<keyword evidence="5" id="KW-0067">ATP-binding</keyword>
<evidence type="ECO:0000256" key="5">
    <source>
        <dbReference type="ARBA" id="ARBA00022840"/>
    </source>
</evidence>
<accession>A0A6C0B324</accession>
<evidence type="ECO:0000256" key="2">
    <source>
        <dbReference type="ARBA" id="ARBA00022664"/>
    </source>
</evidence>
<reference evidence="9" key="1">
    <citation type="journal article" date="2020" name="Nature">
        <title>Giant virus diversity and host interactions through global metagenomics.</title>
        <authorList>
            <person name="Schulz F."/>
            <person name="Roux S."/>
            <person name="Paez-Espino D."/>
            <person name="Jungbluth S."/>
            <person name="Walsh D.A."/>
            <person name="Denef V.J."/>
            <person name="McMahon K.D."/>
            <person name="Konstantinidis K.T."/>
            <person name="Eloe-Fadrosh E.A."/>
            <person name="Kyrpides N.C."/>
            <person name="Woyke T."/>
        </authorList>
    </citation>
    <scope>NUCLEOTIDE SEQUENCE</scope>
    <source>
        <strain evidence="9">GVMAG-M-3300009185-36</strain>
    </source>
</reference>
<comment type="subcellular location">
    <subcellularLocation>
        <location evidence="1">Virion</location>
    </subcellularLocation>
</comment>
<feature type="domain" description="Poly(A) polymerase catalytic subunit" evidence="8">
    <location>
        <begin position="31"/>
        <end position="160"/>
    </location>
</feature>
<organism evidence="9">
    <name type="scientific">viral metagenome</name>
    <dbReference type="NCBI Taxonomy" id="1070528"/>
    <lineage>
        <taxon>unclassified sequences</taxon>
        <taxon>metagenomes</taxon>
        <taxon>organismal metagenomes</taxon>
    </lineage>
</organism>
<dbReference type="AlphaFoldDB" id="A0A6C0B324"/>
<dbReference type="GO" id="GO:0044423">
    <property type="term" value="C:virion component"/>
    <property type="evidence" value="ECO:0007669"/>
    <property type="project" value="UniProtKB-KW"/>
</dbReference>
<evidence type="ECO:0000313" key="9">
    <source>
        <dbReference type="EMBL" id="QHS85929.1"/>
    </source>
</evidence>
<name>A0A6C0B324_9ZZZZ</name>
<evidence type="ECO:0000256" key="1">
    <source>
        <dbReference type="ARBA" id="ARBA00004328"/>
    </source>
</evidence>
<proteinExistence type="predicted"/>
<protein>
    <recommendedName>
        <fullName evidence="8">Poly(A) polymerase catalytic subunit domain-containing protein</fullName>
    </recommendedName>
</protein>
<keyword evidence="3" id="KW-0808">Transferase</keyword>
<dbReference type="GO" id="GO:0005524">
    <property type="term" value="F:ATP binding"/>
    <property type="evidence" value="ECO:0007669"/>
    <property type="project" value="UniProtKB-KW"/>
</dbReference>
<keyword evidence="4" id="KW-0547">Nucleotide-binding</keyword>
<dbReference type="EMBL" id="MN739049">
    <property type="protein sequence ID" value="QHS85929.1"/>
    <property type="molecule type" value="Genomic_DNA"/>
</dbReference>
<dbReference type="GO" id="GO:0006397">
    <property type="term" value="P:mRNA processing"/>
    <property type="evidence" value="ECO:0007669"/>
    <property type="project" value="UniProtKB-KW"/>
</dbReference>
<keyword evidence="2" id="KW-0507">mRNA processing</keyword>
<dbReference type="Pfam" id="PF19244">
    <property type="entry name" value="Poly_A_pol_cat"/>
    <property type="match status" value="1"/>
</dbReference>
<dbReference type="GO" id="GO:0016740">
    <property type="term" value="F:transferase activity"/>
    <property type="evidence" value="ECO:0007669"/>
    <property type="project" value="UniProtKB-KW"/>
</dbReference>
<sequence length="401" mass="46228">MEEIEEAANIAQEIIEKSTAGNSDIKKMMGIVYKFMQTHRVLGYGGTALNNLLPKSKQFYDFSKEVPDYDFYSETPQEHSKTIADRLAAEGLDNIQVKPGVHLGTFKVFADYIPVADVSTLSKPIFTKLWNDSVIKDGVRYVPPNFLRMSVYLELSRPMGNVERWTKIYKRIRLLNEEYPVVCPTSDEAVNEEYATPEIREKLEDLLLKNEVVLLGFNASTIQSGKDEWKLPLDLLVEPKNFDHINKKIIDIFGRGEAKKREFEEYGELLPAHADIVHGNKLLVRVFETIACHSYHRLPSGLMVASIPTLLNFFFAMLYADKEFVEHTSRQRLVCTAHKLMEIANNSSRRRFKLLTPITCLGKQEELTDLMRKKSQLYDKLSKNKQSSAFMRYFFSYTPKR</sequence>
<evidence type="ECO:0000256" key="4">
    <source>
        <dbReference type="ARBA" id="ARBA00022741"/>
    </source>
</evidence>
<keyword evidence="6" id="KW-0946">Virion</keyword>
<evidence type="ECO:0000256" key="6">
    <source>
        <dbReference type="ARBA" id="ARBA00022844"/>
    </source>
</evidence>